<feature type="compositionally biased region" description="Low complexity" evidence="16">
    <location>
        <begin position="1287"/>
        <end position="1301"/>
    </location>
</feature>
<evidence type="ECO:0000256" key="5">
    <source>
        <dbReference type="ARBA" id="ARBA00022692"/>
    </source>
</evidence>
<feature type="transmembrane region" description="Helical" evidence="17">
    <location>
        <begin position="1074"/>
        <end position="1095"/>
    </location>
</feature>
<feature type="region of interest" description="Disordered" evidence="16">
    <location>
        <begin position="1283"/>
        <end position="1308"/>
    </location>
</feature>
<dbReference type="Gene3D" id="1.20.1640.10">
    <property type="entry name" value="Multidrug efflux transporter AcrB transmembrane domain"/>
    <property type="match status" value="2"/>
</dbReference>
<proteinExistence type="inferred from homology"/>
<feature type="transmembrane region" description="Helical" evidence="17">
    <location>
        <begin position="693"/>
        <end position="715"/>
    </location>
</feature>
<dbReference type="InterPro" id="IPR053958">
    <property type="entry name" value="HMGCR/SNAP/NPC1-like_SSD"/>
</dbReference>
<keyword evidence="13" id="KW-0325">Glycoprotein</keyword>
<feature type="chain" id="PRO_5045471409" description="SSD domain-containing protein" evidence="18">
    <location>
        <begin position="23"/>
        <end position="1308"/>
    </location>
</feature>
<evidence type="ECO:0000256" key="17">
    <source>
        <dbReference type="SAM" id="Phobius"/>
    </source>
</evidence>
<evidence type="ECO:0000256" key="10">
    <source>
        <dbReference type="ARBA" id="ARBA00023136"/>
    </source>
</evidence>
<keyword evidence="7 17" id="KW-1133">Transmembrane helix</keyword>
<feature type="transmembrane region" description="Helical" evidence="17">
    <location>
        <begin position="273"/>
        <end position="295"/>
    </location>
</feature>
<reference evidence="20" key="1">
    <citation type="submission" date="2025-05" db="UniProtKB">
        <authorList>
            <consortium name="EnsemblMetazoa"/>
        </authorList>
    </citation>
    <scope>IDENTIFICATION</scope>
</reference>
<keyword evidence="5 17" id="KW-0812">Transmembrane</keyword>
<dbReference type="NCBIfam" id="TIGR00917">
    <property type="entry name" value="2A060601"/>
    <property type="match status" value="1"/>
</dbReference>
<keyword evidence="14" id="KW-0753">Steroid metabolism</keyword>
<evidence type="ECO:0000256" key="16">
    <source>
        <dbReference type="SAM" id="MobiDB-lite"/>
    </source>
</evidence>
<accession>A0ABM5KHS1</accession>
<feature type="transmembrane region" description="Helical" evidence="17">
    <location>
        <begin position="844"/>
        <end position="866"/>
    </location>
</feature>
<evidence type="ECO:0000256" key="9">
    <source>
        <dbReference type="ARBA" id="ARBA00023098"/>
    </source>
</evidence>
<dbReference type="SUPFAM" id="SSF82866">
    <property type="entry name" value="Multidrug efflux transporter AcrB transmembrane domain"/>
    <property type="match status" value="2"/>
</dbReference>
<feature type="transmembrane region" description="Helical" evidence="17">
    <location>
        <begin position="1159"/>
        <end position="1180"/>
    </location>
</feature>
<dbReference type="InterPro" id="IPR032190">
    <property type="entry name" value="NPC1_N"/>
</dbReference>
<dbReference type="Pfam" id="PF22314">
    <property type="entry name" value="NPC1_MLD"/>
    <property type="match status" value="1"/>
</dbReference>
<evidence type="ECO:0000256" key="1">
    <source>
        <dbReference type="ARBA" id="ARBA00004127"/>
    </source>
</evidence>
<feature type="transmembrane region" description="Helical" evidence="17">
    <location>
        <begin position="630"/>
        <end position="651"/>
    </location>
</feature>
<comment type="subcellular location">
    <subcellularLocation>
        <location evidence="1">Endomembrane system</location>
        <topology evidence="1">Multi-pass membrane protein</topology>
    </subcellularLocation>
</comment>
<keyword evidence="8" id="KW-0445">Lipid transport</keyword>
<dbReference type="PANTHER" id="PTHR45727">
    <property type="entry name" value="NPC INTRACELLULAR CHOLESTEROL TRANSPORTER 1"/>
    <property type="match status" value="1"/>
</dbReference>
<evidence type="ECO:0000256" key="7">
    <source>
        <dbReference type="ARBA" id="ARBA00022989"/>
    </source>
</evidence>
<dbReference type="InterPro" id="IPR000731">
    <property type="entry name" value="SSD"/>
</dbReference>
<feature type="transmembrane region" description="Helical" evidence="17">
    <location>
        <begin position="1236"/>
        <end position="1259"/>
    </location>
</feature>
<dbReference type="EnsemblMetazoa" id="XM_050653805.1">
    <property type="protein sequence ID" value="XP_050509762.1"/>
    <property type="gene ID" value="LOC114328011"/>
</dbReference>
<keyword evidence="21" id="KW-1185">Reference proteome</keyword>
<evidence type="ECO:0000256" key="13">
    <source>
        <dbReference type="ARBA" id="ARBA00023180"/>
    </source>
</evidence>
<dbReference type="GeneID" id="114328011"/>
<dbReference type="InterPro" id="IPR053956">
    <property type="entry name" value="NPC1_MLD"/>
</dbReference>
<comment type="catalytic activity">
    <reaction evidence="15">
        <text>cholesterol(in) = cholesterol(out)</text>
        <dbReference type="Rhea" id="RHEA:39747"/>
        <dbReference type="ChEBI" id="CHEBI:16113"/>
    </reaction>
</comment>
<evidence type="ECO:0000256" key="18">
    <source>
        <dbReference type="SAM" id="SignalP"/>
    </source>
</evidence>
<feature type="transmembrane region" description="Helical" evidence="17">
    <location>
        <begin position="1133"/>
        <end position="1153"/>
    </location>
</feature>
<dbReference type="RefSeq" id="XP_050509762.1">
    <property type="nucleotide sequence ID" value="XM_050653805.1"/>
</dbReference>
<evidence type="ECO:0000256" key="3">
    <source>
        <dbReference type="ARBA" id="ARBA00022448"/>
    </source>
</evidence>
<feature type="transmembrane region" description="Helical" evidence="17">
    <location>
        <begin position="886"/>
        <end position="904"/>
    </location>
</feature>
<keyword evidence="4" id="KW-0153">Cholesterol metabolism</keyword>
<evidence type="ECO:0000256" key="6">
    <source>
        <dbReference type="ARBA" id="ARBA00022729"/>
    </source>
</evidence>
<name>A0ABM5KHS1_DIAVI</name>
<dbReference type="Proteomes" id="UP001652700">
    <property type="component" value="Unplaced"/>
</dbReference>
<feature type="signal peptide" evidence="18">
    <location>
        <begin position="1"/>
        <end position="22"/>
    </location>
</feature>
<keyword evidence="9" id="KW-0443">Lipid metabolism</keyword>
<keyword evidence="10 17" id="KW-0472">Membrane</keyword>
<evidence type="ECO:0000256" key="15">
    <source>
        <dbReference type="ARBA" id="ARBA00034049"/>
    </source>
</evidence>
<keyword evidence="12" id="KW-1207">Sterol metabolism</keyword>
<feature type="transmembrane region" description="Helical" evidence="17">
    <location>
        <begin position="663"/>
        <end position="687"/>
    </location>
</feature>
<evidence type="ECO:0000313" key="20">
    <source>
        <dbReference type="EnsemblMetazoa" id="XP_050509762.1"/>
    </source>
</evidence>
<feature type="transmembrane region" description="Helical" evidence="17">
    <location>
        <begin position="770"/>
        <end position="794"/>
    </location>
</feature>
<evidence type="ECO:0000256" key="4">
    <source>
        <dbReference type="ARBA" id="ARBA00022548"/>
    </source>
</evidence>
<sequence length="1308" mass="145642">MFKAAKLRCSIILLVFFPVANKADEASQDAGGHCIWYGVCYTDEDGLSKNCVYNGTAKPLNDTDAISILKRRCPYISPDATCCDAEQLQLLDSNLQQAQSLLSRCPSCMNNFVKTFCHFTCSPTQSKFMHVNTTELNPETNKTYITDVDVYLDNTYMEGAYNSCKEVSVPVTGGKVMNLMCGQYGAEKCNPLRWYHTLGDYPNTPGVPFHIDFINATGPTNGYTPLTADIIPCSKSVDGKSPPCSCVDCEDSCPAPPPPTPPPKPFKIAGLDGYVFIMTMVFIISSSLFLLFNFIHNRNYSVSVGSYEVAVADTEASPLQTPGEQAPEMKNAGPIEALSCIEKLGANFDIFLQKSFEKWGTFCAQRPLTVLLLGTLMVVSLGCGIKYLKIITDPVELWASPSSRSRVEKDFFDSHFEPFYRTEQVIIRAINLPDITFNNTDEVLKFGPAFNATFLKSVLDLQMRIQSIGKDSDHSLDKICFAPLRNEGQNGTKVSECVVQSIWGYYKNNVANLDGDYLNKFISCSTSPYDCLAPYGGIVDPAIALGGFLEPGETLAKHPDYKKANTVILTFIVNNHHNKSMLSQALQWEEKFVDFMKNWTATEKPEYMDIAFTSERSIEDELERESQSDVVTILISYMIMFAYIAISLGQINNWSRLLVDSKITLGLGGVFIVLASVVSSVGIFGYIGVPATLIIIEVIPFLVLAVGVDNIFILVQTHQRDSRKPNETHAEHIGRTLGHVGPSMLLTSVSESCCFFLGSLSDMPAVKAFALYAGMALLFDFLLQITCFVSLMSLDIIRQSANRFDIFCFLRASKINEPNSTGGQEGLLYSFFKYLYVPTLMNKAVRCAVVILFFGWLCSSIAVVPYIEIGLDQELSMPEDSFVLKYFKYLNEYLSMGPPVYFVVKGGLNYSDVKAQNLICTGRYCKSNSVVAQIYAASKDPEDTYIAKPSSSWIDDYFDWAENDKCCKKYANDSSFCPHNTKGFVCKMCNIKFQGVENRPVPEDFQRYVSFFLRDNPDENCPKGGHAAYGQGVNYKTNATTKLSTVGASYFMTYHTILKSSEDYYESMRSSRKIAANLTDTIGVEVFPYSVFYVFYEQYLTMWSDTLFSVGISLLAIFVVTFFLMGFDIFSSIVVIITITMILVNLGGLMYWWHITLNAVSLVNLVMAVGISVEFCSHLVHSFSMSMKPTRLERAADALTTMGSSVFSGITLTKFGGIIVLYFAKSQIFQVFYFRMYLGIVLLGAAHGLIFLPVLLSFIGMSNTNKVRYFHRAHLGVSEPTEESMEPTLVSPLLPSTSSHSYESIQRS</sequence>
<evidence type="ECO:0000256" key="12">
    <source>
        <dbReference type="ARBA" id="ARBA00023166"/>
    </source>
</evidence>
<evidence type="ECO:0000313" key="21">
    <source>
        <dbReference type="Proteomes" id="UP001652700"/>
    </source>
</evidence>
<dbReference type="InterPro" id="IPR004765">
    <property type="entry name" value="NPC1-like"/>
</dbReference>
<keyword evidence="11" id="KW-1015">Disulfide bond</keyword>
<feature type="transmembrane region" description="Helical" evidence="17">
    <location>
        <begin position="1107"/>
        <end position="1126"/>
    </location>
</feature>
<organism evidence="20 21">
    <name type="scientific">Diabrotica virgifera virgifera</name>
    <name type="common">western corn rootworm</name>
    <dbReference type="NCBI Taxonomy" id="50390"/>
    <lineage>
        <taxon>Eukaryota</taxon>
        <taxon>Metazoa</taxon>
        <taxon>Ecdysozoa</taxon>
        <taxon>Arthropoda</taxon>
        <taxon>Hexapoda</taxon>
        <taxon>Insecta</taxon>
        <taxon>Pterygota</taxon>
        <taxon>Neoptera</taxon>
        <taxon>Endopterygota</taxon>
        <taxon>Coleoptera</taxon>
        <taxon>Polyphaga</taxon>
        <taxon>Cucujiformia</taxon>
        <taxon>Chrysomeloidea</taxon>
        <taxon>Chrysomelidae</taxon>
        <taxon>Galerucinae</taxon>
        <taxon>Diabroticina</taxon>
        <taxon>Diabroticites</taxon>
        <taxon>Diabrotica</taxon>
    </lineage>
</organism>
<evidence type="ECO:0000256" key="2">
    <source>
        <dbReference type="ARBA" id="ARBA00005585"/>
    </source>
</evidence>
<evidence type="ECO:0000256" key="8">
    <source>
        <dbReference type="ARBA" id="ARBA00023055"/>
    </source>
</evidence>
<dbReference type="Pfam" id="PF12349">
    <property type="entry name" value="Sterol-sensing"/>
    <property type="match status" value="1"/>
</dbReference>
<keyword evidence="6 18" id="KW-0732">Signal</keyword>
<dbReference type="Pfam" id="PF16414">
    <property type="entry name" value="NPC1_N"/>
    <property type="match status" value="1"/>
</dbReference>
<feature type="domain" description="SSD" evidence="19">
    <location>
        <begin position="629"/>
        <end position="794"/>
    </location>
</feature>
<evidence type="ECO:0000256" key="14">
    <source>
        <dbReference type="ARBA" id="ARBA00023221"/>
    </source>
</evidence>
<comment type="similarity">
    <text evidence="2">Belongs to the patched family.</text>
</comment>
<evidence type="ECO:0000259" key="19">
    <source>
        <dbReference type="PROSITE" id="PS50156"/>
    </source>
</evidence>
<dbReference type="PANTHER" id="PTHR45727:SF2">
    <property type="entry name" value="NPC INTRACELLULAR CHOLESTEROL TRANSPORTER 1"/>
    <property type="match status" value="1"/>
</dbReference>
<protein>
    <recommendedName>
        <fullName evidence="19">SSD domain-containing protein</fullName>
    </recommendedName>
</protein>
<feature type="transmembrane region" description="Helical" evidence="17">
    <location>
        <begin position="1201"/>
        <end position="1224"/>
    </location>
</feature>
<evidence type="ECO:0000256" key="11">
    <source>
        <dbReference type="ARBA" id="ARBA00023157"/>
    </source>
</evidence>
<dbReference type="PROSITE" id="PS50156">
    <property type="entry name" value="SSD"/>
    <property type="match status" value="1"/>
</dbReference>
<keyword evidence="3" id="KW-0813">Transport</keyword>